<dbReference type="AlphaFoldDB" id="X1EUR7"/>
<dbReference type="EMBL" id="BART01035236">
    <property type="protein sequence ID" value="GAH12378.1"/>
    <property type="molecule type" value="Genomic_DNA"/>
</dbReference>
<name>X1EUR7_9ZZZZ</name>
<protein>
    <submittedName>
        <fullName evidence="1">Uncharacterized protein</fullName>
    </submittedName>
</protein>
<evidence type="ECO:0000313" key="1">
    <source>
        <dbReference type="EMBL" id="GAH12378.1"/>
    </source>
</evidence>
<gene>
    <name evidence="1" type="ORF">S01H4_59931</name>
</gene>
<organism evidence="1">
    <name type="scientific">marine sediment metagenome</name>
    <dbReference type="NCBI Taxonomy" id="412755"/>
    <lineage>
        <taxon>unclassified sequences</taxon>
        <taxon>metagenomes</taxon>
        <taxon>ecological metagenomes</taxon>
    </lineage>
</organism>
<reference evidence="1" key="1">
    <citation type="journal article" date="2014" name="Front. Microbiol.">
        <title>High frequency of phylogenetically diverse reductive dehalogenase-homologous genes in deep subseafloor sedimentary metagenomes.</title>
        <authorList>
            <person name="Kawai M."/>
            <person name="Futagami T."/>
            <person name="Toyoda A."/>
            <person name="Takaki Y."/>
            <person name="Nishi S."/>
            <person name="Hori S."/>
            <person name="Arai W."/>
            <person name="Tsubouchi T."/>
            <person name="Morono Y."/>
            <person name="Uchiyama I."/>
            <person name="Ito T."/>
            <person name="Fujiyama A."/>
            <person name="Inagaki F."/>
            <person name="Takami H."/>
        </authorList>
    </citation>
    <scope>NUCLEOTIDE SEQUENCE</scope>
    <source>
        <strain evidence="1">Expedition CK06-06</strain>
    </source>
</reference>
<proteinExistence type="predicted"/>
<comment type="caution">
    <text evidence="1">The sequence shown here is derived from an EMBL/GenBank/DDBJ whole genome shotgun (WGS) entry which is preliminary data.</text>
</comment>
<sequence length="89" mass="10581">MLENYIATYLKFSQVYNSPALSLVKIKELCTRFEKSSYLELLCMINIALWRHSKDINLQKNLANLLFSKNDSQKVIEQVKLRNSFIFYR</sequence>
<feature type="non-terminal residue" evidence="1">
    <location>
        <position position="89"/>
    </location>
</feature>
<accession>X1EUR7</accession>